<dbReference type="GO" id="GO:0009307">
    <property type="term" value="P:DNA restriction-modification system"/>
    <property type="evidence" value="ECO:0007669"/>
    <property type="project" value="UniProtKB-KW"/>
</dbReference>
<accession>A0AAU8JF45</accession>
<proteinExistence type="predicted"/>
<name>A0AAU8JF45_9CYAN</name>
<dbReference type="GO" id="GO:0003677">
    <property type="term" value="F:DNA binding"/>
    <property type="evidence" value="ECO:0007669"/>
    <property type="project" value="UniProtKB-KW"/>
</dbReference>
<evidence type="ECO:0000313" key="2">
    <source>
        <dbReference type="EMBL" id="XCM37837.1"/>
    </source>
</evidence>
<dbReference type="RefSeq" id="WP_354635622.1">
    <property type="nucleotide sequence ID" value="NZ_CP159837.1"/>
</dbReference>
<dbReference type="PROSITE" id="PS51192">
    <property type="entry name" value="HELICASE_ATP_BIND_1"/>
    <property type="match status" value="1"/>
</dbReference>
<dbReference type="InterPro" id="IPR014001">
    <property type="entry name" value="Helicase_ATP-bd"/>
</dbReference>
<dbReference type="Pfam" id="PF04313">
    <property type="entry name" value="HSDR_N"/>
    <property type="match status" value="1"/>
</dbReference>
<dbReference type="REBASE" id="844844">
    <property type="entry name" value="Pra2ORF634P"/>
</dbReference>
<dbReference type="SUPFAM" id="SSF52540">
    <property type="entry name" value="P-loop containing nucleoside triphosphate hydrolases"/>
    <property type="match status" value="1"/>
</dbReference>
<evidence type="ECO:0000259" key="1">
    <source>
        <dbReference type="PROSITE" id="PS51192"/>
    </source>
</evidence>
<keyword evidence="2" id="KW-0547">Nucleotide-binding</keyword>
<reference evidence="2" key="1">
    <citation type="submission" date="2024-07" db="EMBL/GenBank/DDBJ databases">
        <authorList>
            <person name="Kim Y.J."/>
            <person name="Jeong J.Y."/>
        </authorList>
    </citation>
    <scope>NUCLEOTIDE SEQUENCE</scope>
    <source>
        <strain evidence="2">GIHE-MW2</strain>
    </source>
</reference>
<dbReference type="InterPro" id="IPR007409">
    <property type="entry name" value="Restrct_endonuc_type1_HsdR_N"/>
</dbReference>
<dbReference type="InterPro" id="IPR040980">
    <property type="entry name" value="SWI2_SNF2"/>
</dbReference>
<dbReference type="GO" id="GO:0004386">
    <property type="term" value="F:helicase activity"/>
    <property type="evidence" value="ECO:0007669"/>
    <property type="project" value="UniProtKB-KW"/>
</dbReference>
<dbReference type="Gene3D" id="3.90.1570.50">
    <property type="match status" value="1"/>
</dbReference>
<dbReference type="PANTHER" id="PTHR42927">
    <property type="entry name" value="HELICASE SUPERFAMILY 1 AND 2 DOMAIN-CONTAINING PROTEIN"/>
    <property type="match status" value="1"/>
</dbReference>
<dbReference type="GO" id="GO:0005524">
    <property type="term" value="F:ATP binding"/>
    <property type="evidence" value="ECO:0007669"/>
    <property type="project" value="UniProtKB-KW"/>
</dbReference>
<dbReference type="SMART" id="SM00487">
    <property type="entry name" value="DEXDc"/>
    <property type="match status" value="1"/>
</dbReference>
<dbReference type="PANTHER" id="PTHR42927:SF1">
    <property type="entry name" value="HELICASE SUPERFAMILY 1 AND 2 DOMAIN-CONTAINING PROTEIN"/>
    <property type="match status" value="1"/>
</dbReference>
<dbReference type="AlphaFoldDB" id="A0AAU8JF45"/>
<dbReference type="GO" id="GO:0009035">
    <property type="term" value="F:type I site-specific deoxyribonuclease activity"/>
    <property type="evidence" value="ECO:0007669"/>
    <property type="project" value="UniProtKB-EC"/>
</dbReference>
<gene>
    <name evidence="2" type="ORF">ABWT76_000640</name>
</gene>
<protein>
    <submittedName>
        <fullName evidence="2">DEAD/DEAH box helicase family protein</fullName>
    </submittedName>
</protein>
<dbReference type="Pfam" id="PF18766">
    <property type="entry name" value="SWI2_SNF2"/>
    <property type="match status" value="1"/>
</dbReference>
<feature type="domain" description="Helicase ATP-binding" evidence="1">
    <location>
        <begin position="290"/>
        <end position="491"/>
    </location>
</feature>
<keyword evidence="2" id="KW-0378">Hydrolase</keyword>
<dbReference type="InterPro" id="IPR027417">
    <property type="entry name" value="P-loop_NTPase"/>
</dbReference>
<dbReference type="Pfam" id="PF22679">
    <property type="entry name" value="T1R_D3-like"/>
    <property type="match status" value="1"/>
</dbReference>
<dbReference type="CDD" id="cd22332">
    <property type="entry name" value="HsdR_N"/>
    <property type="match status" value="1"/>
</dbReference>
<keyword evidence="2" id="KW-0067">ATP-binding</keyword>
<organism evidence="2">
    <name type="scientific">Planktothricoides raciborskii GIHE-MW2</name>
    <dbReference type="NCBI Taxonomy" id="2792601"/>
    <lineage>
        <taxon>Bacteria</taxon>
        <taxon>Bacillati</taxon>
        <taxon>Cyanobacteriota</taxon>
        <taxon>Cyanophyceae</taxon>
        <taxon>Oscillatoriophycideae</taxon>
        <taxon>Oscillatoriales</taxon>
        <taxon>Oscillatoriaceae</taxon>
        <taxon>Planktothricoides</taxon>
    </lineage>
</organism>
<sequence length="991" mass="113822">MIDISEKKFEATIEQSLLNSGYQKRHSKDFDKTHCLIPQDVLSFIQTTQPQEWDKFKSHYGEDAETKLLKRLANFIQNHTTLEVFRKGLKVNGCKFKLTYFQPANNLNPETQKLYQSNIFTVIRQLYYSDKNPKQSLDLTLFLNGLPIFTAELKNPLNGQTVENAIKQYKNDRKPHETLFKFGVCLSHFALDPNLVYMTTKLKGTDTYFLPFNQGQDEGAGNPPKNSDKSGYPSEYLWTTIWEKNSILDLIQNFMTLVKEEATDQKSASKKLIFPRYHQLDTVRRLLADAKVHGTGKRYLIQHSAGSGKSNTIAWLAHGFSNLHDANNNRVFDSVIVVSDRRVIDRQLQNAIGQFQQTTGVVENIDQTAKQLKDALESGKNIIVTTLQKFGVIVDQIQALSGKKFAVIIDEAHSSQSGESSQNLKSVLSATTLEAAEKEDSSPEHDIEDRITEEARKRGFIQNLSYFAFTATPKKETLELFGSQQPDGSFVPFSLYSMKQAIEEGFILDVLANYTTYQSYFKLLKTIESDPKYDRQKAASLLRNFVELHEHTIKQKIATIVEHFHDHIAQQLNGKAKAMIVTRSRLHAVRYKLALDDYLRAKQLPYQSLVAFTGKVNDGAEFTETSMNTASAGTKISESATAETFKQDKYRFLIVANKFQTGFDQPLLVAMYVDKKIAGLIAVQTLSRLNRIYPGKESVFVLDFANEADDIQKAFAPYYDRTLLTEATDPNILYDLQIKLDNYHFYQPREIEQFAQIYFNTQGSQAKLYAVLTPTCDRYKQAPAETQLKFYRQLKEFINLYRFLSQLLPSPDPELEKLYHFYRYLIRLLPLAKTTLPLDIQQNIELESYRIKQTYQGQIDLKQEVTENPSNSHGKTPKIAKEEIATLSQIIQDINQQFGTNFTENERVFLEQMETTLDRTLQTSITVNDRTNIKLEFDHQAKELIQEAIDSHFELYKKFNDNQEFRAFLLGALFNRFLERANLGQKRKPVS</sequence>
<dbReference type="EMBL" id="CP159837">
    <property type="protein sequence ID" value="XCM37837.1"/>
    <property type="molecule type" value="Genomic_DNA"/>
</dbReference>
<dbReference type="Gene3D" id="3.40.50.300">
    <property type="entry name" value="P-loop containing nucleotide triphosphate hydrolases"/>
    <property type="match status" value="2"/>
</dbReference>
<keyword evidence="2" id="KW-0347">Helicase</keyword>
<dbReference type="InterPro" id="IPR055180">
    <property type="entry name" value="HsdR_RecA-like_helicase_dom_2"/>
</dbReference>